<reference evidence="4" key="1">
    <citation type="submission" date="2020-01" db="EMBL/GenBank/DDBJ databases">
        <authorList>
            <person name="Mishra B."/>
        </authorList>
    </citation>
    <scope>NUCLEOTIDE SEQUENCE [LARGE SCALE GENOMIC DNA]</scope>
</reference>
<evidence type="ECO:0000256" key="2">
    <source>
        <dbReference type="SAM" id="Phobius"/>
    </source>
</evidence>
<dbReference type="InterPro" id="IPR036397">
    <property type="entry name" value="RNaseH_sf"/>
</dbReference>
<comment type="caution">
    <text evidence="4">The sequence shown here is derived from an EMBL/GenBank/DDBJ whole genome shotgun (WGS) entry which is preliminary data.</text>
</comment>
<keyword evidence="2" id="KW-1133">Transmembrane helix</keyword>
<dbReference type="SMART" id="SM00479">
    <property type="entry name" value="EXOIII"/>
    <property type="match status" value="1"/>
</dbReference>
<feature type="transmembrane region" description="Helical" evidence="2">
    <location>
        <begin position="121"/>
        <end position="142"/>
    </location>
</feature>
<keyword evidence="2" id="KW-0472">Membrane</keyword>
<dbReference type="InterPro" id="IPR006747">
    <property type="entry name" value="DUF599"/>
</dbReference>
<sequence length="667" mass="75498">MEWRECYLDVILVPLGLMAYAAYHVYLWHKLRTEPLTTIIGTNARARRFWVASIIKDNEKKNILAVQTLRNCIMGSTLMATTSILLSAGLAAVISSTYAVKKPLNDAVYGAHGEFMVALKYVTILTIFLFSFFSHSLSIRFINQVNILINTPFPPEDLEEEMMMTPEDYVAELLERGFVLNTVGNRLFYAALPLMLWIFGPILVFLCSVVMVPLLYNLDFFFFELAMENILATAEKNVLVDLVKIMQKRGLEGQKGGWKDFLNVYDKQAGSSLSDPSRRSKDVLVAFLSTLNKKQDLQLLARVLKPNPYLAEEFKQDSLDETAEERLVRMTMTHDEYFLDYLFPSNAEDWLVTGIGKKKSQAMKSTKIEMVAIDCEMVLCENGSEAVVRVAAVDRDLKVIINEFVKPDQPVVDYRTDITGLTAEDLENATTLPLVDIQKDGVPHNCVDDAAAAMKLVLAIVEKGVETSIPVTKEILESEKSRLYLHRIPHSVPSEELIEVISRDFTPKVKLSKRQGSSYYSAIAVFNSPAEANQAFENITGDLGKDSAGLPQKQVFLEANSGSGTGLYFHVRKLVEGDSVEEVSATKRSYPDDKKTSCKRQKRECDTELETREADAGEEKTEEKTEKLREDDDMIKEIEELKQKLKEKDEMIDYLKMKLRKKKKKSR</sequence>
<feature type="transmembrane region" description="Helical" evidence="2">
    <location>
        <begin position="194"/>
        <end position="216"/>
    </location>
</feature>
<evidence type="ECO:0000256" key="1">
    <source>
        <dbReference type="SAM" id="MobiDB-lite"/>
    </source>
</evidence>
<dbReference type="AlphaFoldDB" id="A0A6D2HG29"/>
<dbReference type="InterPro" id="IPR012337">
    <property type="entry name" value="RNaseH-like_sf"/>
</dbReference>
<feature type="transmembrane region" description="Helical" evidence="2">
    <location>
        <begin position="7"/>
        <end position="26"/>
    </location>
</feature>
<keyword evidence="5" id="KW-1185">Reference proteome</keyword>
<name>A0A6D2HG29_9BRAS</name>
<gene>
    <name evidence="4" type="ORF">MERR_LOCUS2462</name>
</gene>
<dbReference type="SUPFAM" id="SSF53098">
    <property type="entry name" value="Ribonuclease H-like"/>
    <property type="match status" value="1"/>
</dbReference>
<feature type="region of interest" description="Disordered" evidence="1">
    <location>
        <begin position="586"/>
        <end position="629"/>
    </location>
</feature>
<dbReference type="Pfam" id="PF04654">
    <property type="entry name" value="DUF599"/>
    <property type="match status" value="1"/>
</dbReference>
<protein>
    <recommendedName>
        <fullName evidence="3">Exonuclease domain-containing protein</fullName>
    </recommendedName>
</protein>
<evidence type="ECO:0000313" key="5">
    <source>
        <dbReference type="Proteomes" id="UP000467841"/>
    </source>
</evidence>
<accession>A0A6D2HG29</accession>
<dbReference type="OrthoDB" id="16516at2759"/>
<organism evidence="4 5">
    <name type="scientific">Microthlaspi erraticum</name>
    <dbReference type="NCBI Taxonomy" id="1685480"/>
    <lineage>
        <taxon>Eukaryota</taxon>
        <taxon>Viridiplantae</taxon>
        <taxon>Streptophyta</taxon>
        <taxon>Embryophyta</taxon>
        <taxon>Tracheophyta</taxon>
        <taxon>Spermatophyta</taxon>
        <taxon>Magnoliopsida</taxon>
        <taxon>eudicotyledons</taxon>
        <taxon>Gunneridae</taxon>
        <taxon>Pentapetalae</taxon>
        <taxon>rosids</taxon>
        <taxon>malvids</taxon>
        <taxon>Brassicales</taxon>
        <taxon>Brassicaceae</taxon>
        <taxon>Coluteocarpeae</taxon>
        <taxon>Microthlaspi</taxon>
    </lineage>
</organism>
<feature type="compositionally biased region" description="Basic and acidic residues" evidence="1">
    <location>
        <begin position="603"/>
        <end position="629"/>
    </location>
</feature>
<dbReference type="PANTHER" id="PTHR31881">
    <property type="match status" value="1"/>
</dbReference>
<dbReference type="PANTHER" id="PTHR31881:SF6">
    <property type="entry name" value="OS09G0494600 PROTEIN"/>
    <property type="match status" value="1"/>
</dbReference>
<feature type="transmembrane region" description="Helical" evidence="2">
    <location>
        <begin position="78"/>
        <end position="100"/>
    </location>
</feature>
<keyword evidence="2" id="KW-0812">Transmembrane</keyword>
<evidence type="ECO:0000259" key="3">
    <source>
        <dbReference type="SMART" id="SM00479"/>
    </source>
</evidence>
<evidence type="ECO:0000313" key="4">
    <source>
        <dbReference type="EMBL" id="CAA7015227.1"/>
    </source>
</evidence>
<dbReference type="EMBL" id="CACVBM020000155">
    <property type="protein sequence ID" value="CAA7015227.1"/>
    <property type="molecule type" value="Genomic_DNA"/>
</dbReference>
<dbReference type="GO" id="GO:0003676">
    <property type="term" value="F:nucleic acid binding"/>
    <property type="evidence" value="ECO:0007669"/>
    <property type="project" value="InterPro"/>
</dbReference>
<dbReference type="Gene3D" id="3.30.420.10">
    <property type="entry name" value="Ribonuclease H-like superfamily/Ribonuclease H"/>
    <property type="match status" value="1"/>
</dbReference>
<feature type="domain" description="Exonuclease" evidence="3">
    <location>
        <begin position="369"/>
        <end position="514"/>
    </location>
</feature>
<dbReference type="Proteomes" id="UP000467841">
    <property type="component" value="Unassembled WGS sequence"/>
</dbReference>
<dbReference type="InterPro" id="IPR013520">
    <property type="entry name" value="Ribonucl_H"/>
</dbReference>
<proteinExistence type="predicted"/>